<keyword evidence="5" id="KW-1015">Disulfide bond</keyword>
<dbReference type="Proteomes" id="UP001314229">
    <property type="component" value="Unassembled WGS sequence"/>
</dbReference>
<feature type="domain" description="VWFD" evidence="10">
    <location>
        <begin position="293"/>
        <end position="466"/>
    </location>
</feature>
<dbReference type="InterPro" id="IPR058753">
    <property type="entry name" value="TIL_OTOGL_Mucin"/>
</dbReference>
<feature type="domain" description="VWFC" evidence="9">
    <location>
        <begin position="2074"/>
        <end position="2140"/>
    </location>
</feature>
<feature type="compositionally biased region" description="Low complexity" evidence="8">
    <location>
        <begin position="1235"/>
        <end position="1269"/>
    </location>
</feature>
<feature type="compositionally biased region" description="Low complexity" evidence="8">
    <location>
        <begin position="1775"/>
        <end position="1821"/>
    </location>
</feature>
<dbReference type="SMART" id="SM00832">
    <property type="entry name" value="C8"/>
    <property type="match status" value="4"/>
</dbReference>
<dbReference type="InterPro" id="IPR036084">
    <property type="entry name" value="Ser_inhib-like_sf"/>
</dbReference>
<dbReference type="SMART" id="SM00216">
    <property type="entry name" value="VWD"/>
    <property type="match status" value="3"/>
</dbReference>
<organism evidence="11 12">
    <name type="scientific">Scomber scombrus</name>
    <name type="common">Atlantic mackerel</name>
    <name type="synonym">Scomber vernalis</name>
    <dbReference type="NCBI Taxonomy" id="13677"/>
    <lineage>
        <taxon>Eukaryota</taxon>
        <taxon>Metazoa</taxon>
        <taxon>Chordata</taxon>
        <taxon>Craniata</taxon>
        <taxon>Vertebrata</taxon>
        <taxon>Euteleostomi</taxon>
        <taxon>Actinopterygii</taxon>
        <taxon>Neopterygii</taxon>
        <taxon>Teleostei</taxon>
        <taxon>Neoteleostei</taxon>
        <taxon>Acanthomorphata</taxon>
        <taxon>Pelagiaria</taxon>
        <taxon>Scombriformes</taxon>
        <taxon>Scombridae</taxon>
        <taxon>Scomber</taxon>
    </lineage>
</organism>
<evidence type="ECO:0000259" key="9">
    <source>
        <dbReference type="PROSITE" id="PS50184"/>
    </source>
</evidence>
<dbReference type="FunFam" id="2.10.25.10:FF:000153">
    <property type="entry name" value="MUC5B isoform 1"/>
    <property type="match status" value="1"/>
</dbReference>
<comment type="subcellular location">
    <subcellularLocation>
        <location evidence="1">Secreted</location>
    </subcellularLocation>
</comment>
<feature type="compositionally biased region" description="Low complexity" evidence="8">
    <location>
        <begin position="1360"/>
        <end position="1420"/>
    </location>
</feature>
<dbReference type="FunFam" id="2.10.25.10:FF:000414">
    <property type="entry name" value="von Willebrand factor"/>
    <property type="match status" value="1"/>
</dbReference>
<dbReference type="GO" id="GO:0005576">
    <property type="term" value="C:extracellular region"/>
    <property type="evidence" value="ECO:0007669"/>
    <property type="project" value="UniProtKB-SubCell"/>
</dbReference>
<dbReference type="PANTHER" id="PTHR11339:SF408">
    <property type="entry name" value="MUCIN-5B"/>
    <property type="match status" value="1"/>
</dbReference>
<evidence type="ECO:0000256" key="5">
    <source>
        <dbReference type="ARBA" id="ARBA00023157"/>
    </source>
</evidence>
<feature type="region of interest" description="Disordered" evidence="8">
    <location>
        <begin position="1213"/>
        <end position="1304"/>
    </location>
</feature>
<dbReference type="CDD" id="cd19941">
    <property type="entry name" value="TIL"/>
    <property type="match status" value="2"/>
</dbReference>
<dbReference type="PANTHER" id="PTHR11339">
    <property type="entry name" value="EXTRACELLULAR MATRIX GLYCOPROTEIN RELATED"/>
    <property type="match status" value="1"/>
</dbReference>
<dbReference type="Pfam" id="PF01826">
    <property type="entry name" value="TIL"/>
    <property type="match status" value="1"/>
</dbReference>
<evidence type="ECO:0000256" key="4">
    <source>
        <dbReference type="ARBA" id="ARBA00022737"/>
    </source>
</evidence>
<feature type="compositionally biased region" description="Polar residues" evidence="8">
    <location>
        <begin position="1270"/>
        <end position="1279"/>
    </location>
</feature>
<dbReference type="InterPro" id="IPR002919">
    <property type="entry name" value="TIL_dom"/>
</dbReference>
<gene>
    <name evidence="11" type="ORF">FSCOSCO3_A034740</name>
</gene>
<keyword evidence="6" id="KW-0325">Glycoprotein</keyword>
<keyword evidence="12" id="KW-1185">Reference proteome</keyword>
<dbReference type="Pfam" id="PF25962">
    <property type="entry name" value="TIL_OTOGL_Mucin"/>
    <property type="match status" value="1"/>
</dbReference>
<dbReference type="Pfam" id="PF08742">
    <property type="entry name" value="C8"/>
    <property type="match status" value="4"/>
</dbReference>
<evidence type="ECO:0000256" key="2">
    <source>
        <dbReference type="ARBA" id="ARBA00022525"/>
    </source>
</evidence>
<feature type="region of interest" description="Disordered" evidence="8">
    <location>
        <begin position="1352"/>
        <end position="1420"/>
    </location>
</feature>
<dbReference type="PROSITE" id="PS50184">
    <property type="entry name" value="VWFC_2"/>
    <property type="match status" value="2"/>
</dbReference>
<feature type="domain" description="VWFD" evidence="10">
    <location>
        <begin position="1"/>
        <end position="111"/>
    </location>
</feature>
<dbReference type="Gene3D" id="2.10.25.10">
    <property type="entry name" value="Laminin"/>
    <property type="match status" value="4"/>
</dbReference>
<dbReference type="InterPro" id="IPR001007">
    <property type="entry name" value="VWF_dom"/>
</dbReference>
<dbReference type="Pfam" id="PF00094">
    <property type="entry name" value="VWD"/>
    <property type="match status" value="4"/>
</dbReference>
<feature type="domain" description="VWFD" evidence="10">
    <location>
        <begin position="759"/>
        <end position="928"/>
    </location>
</feature>
<protein>
    <submittedName>
        <fullName evidence="11">Mucin-2-like isoform X2</fullName>
    </submittedName>
</protein>
<dbReference type="FunFam" id="2.10.25.10:FF:000674">
    <property type="entry name" value="Mucin-2"/>
    <property type="match status" value="1"/>
</dbReference>
<dbReference type="SMART" id="SM00214">
    <property type="entry name" value="VWC"/>
    <property type="match status" value="5"/>
</dbReference>
<evidence type="ECO:0000256" key="7">
    <source>
        <dbReference type="ARBA" id="ARBA00063950"/>
    </source>
</evidence>
<keyword evidence="2" id="KW-0964">Secreted</keyword>
<comment type="caution">
    <text evidence="11">The sequence shown here is derived from an EMBL/GenBank/DDBJ whole genome shotgun (WGS) entry which is preliminary data.</text>
</comment>
<feature type="domain" description="VWFD" evidence="10">
    <location>
        <begin position="1596"/>
        <end position="1775"/>
    </location>
</feature>
<dbReference type="InterPro" id="IPR001846">
    <property type="entry name" value="VWF_type-D"/>
</dbReference>
<evidence type="ECO:0000313" key="11">
    <source>
        <dbReference type="EMBL" id="CAK6961492.1"/>
    </source>
</evidence>
<dbReference type="PROSITE" id="PS51233">
    <property type="entry name" value="VWFD"/>
    <property type="match status" value="4"/>
</dbReference>
<feature type="domain" description="VWFC" evidence="9">
    <location>
        <begin position="1969"/>
        <end position="2037"/>
    </location>
</feature>
<accession>A0AAV1NPG9</accession>
<evidence type="ECO:0000256" key="8">
    <source>
        <dbReference type="SAM" id="MobiDB-lite"/>
    </source>
</evidence>
<evidence type="ECO:0000256" key="3">
    <source>
        <dbReference type="ARBA" id="ARBA00022729"/>
    </source>
</evidence>
<dbReference type="SMART" id="SM00215">
    <property type="entry name" value="VWC_out"/>
    <property type="match status" value="3"/>
</dbReference>
<dbReference type="PROSITE" id="PS01208">
    <property type="entry name" value="VWFC_1"/>
    <property type="match status" value="2"/>
</dbReference>
<evidence type="ECO:0000259" key="10">
    <source>
        <dbReference type="PROSITE" id="PS51233"/>
    </source>
</evidence>
<proteinExistence type="predicted"/>
<dbReference type="InterPro" id="IPR014853">
    <property type="entry name" value="VWF/SSPO/ZAN-like_Cys-rich_dom"/>
</dbReference>
<feature type="compositionally biased region" description="Low complexity" evidence="8">
    <location>
        <begin position="1284"/>
        <end position="1304"/>
    </location>
</feature>
<keyword evidence="4" id="KW-0677">Repeat</keyword>
<name>A0AAV1NPG9_SCOSC</name>
<keyword evidence="3" id="KW-0732">Signal</keyword>
<evidence type="ECO:0000256" key="1">
    <source>
        <dbReference type="ARBA" id="ARBA00004613"/>
    </source>
</evidence>
<dbReference type="InterPro" id="IPR050780">
    <property type="entry name" value="Mucin_vWF_Thrombospondin_sf"/>
</dbReference>
<sequence length="2256" mass="248517">MRLDGVVVELSSSSIKVDDNFVTIPFSQVGISIERSVSYVKIVAKLGLNIMWNEEESFWVELDAKFKNQTCGLCGDFNGVQMYNEFKTGDSITTEYFGEVWKSNGPTEKCEEFSSLATQTNANQKYLCKDILSGPAFLSCRDLIDTDSFINACVKDLSHCNSSSLSCLCSTISEYSRQCAHAGGNPQQWKTAQLCAETCPFNLEYRECGSPCTDTCSNPQRSQVCEDHCVNGCFCPSGTVFDDITQSGCVPVGQCSCLHNGKSFKPGESYSKTCQKCTCTQGQWSCEDMNCPGICSILGGSHISTYDDKIYTFHGECSYVLSKEVNGTFTVLGDLNTCEKSDKSTCLSAVTLLLPKYLMIAVRANGQVFVNKLFSQLPLYMDDITIFSPSTFYIVIHTTYGLHLDIQLTPIMQVYIKASVSNKGKLNGLCGDFNDVEADDFKTTQGLTEGTAVTFANTWKTKPSCPDVTNILQDPCDLSIDKEKYAKYWCSLLSDKKGIFARCHSEIDPQDYHDSCIYDTCACEESEECMCAAISSYVHACAAAGVSLSGWRNTVCQKYTTGCPSTFVYGYQMTSCGRTCHSLGQSDLTCEVELTPFDGCGCAEGTYLNEKGECMSASHCSCYMEGKNVQSGDIMKVNGKTCYCHAGKLSCKGSYIYESCYDPMVFFNCSRAEASDKGSECQKSCQTLDAECVSTQCVSGCVCPDGLLSDGKGGCVKEEHCPCTYGGKSYKSGQTITVDCNTCTCKSRKWECTDHECGQTCTIYGEGHYITFDEKKFSFTGDCGYVFTQDYCGDDMNGTFRVLTERNQYGITESSHSTAVKLFLGNSEIVLSEENVRVIKQSKGLNIPYKVHTIGMYLVIEAKNGLVLIWNKKTTIMIKLSSTFKGKVCGLCGNYDGNIKNDFTTRNKDVVVEALEFGNSWKMSPTCPDTEAQKNPCTLYSYRHAWAEKHCSIIKSEVFAACHAKVDHQNYYDACVRDTCACNTGGDCECFCSAVAAYAEVCNKVGACVRWRTPKICPLFCDFYNTDGECEWHYKPCGNPCMKTCSNPSGRCSNQIPALEGCYPTCPPEQSYFEEVTMKCVSEKECGCYDDEGKHYKEGEMMTPKENCHKCYCYSTKVECSYDVQACTCLYNGHIYDYGDTIYNTHDGDGSCITAVCGKNGNITREIEPCRTTTTTETPTSTTVFVFSTTQTVTPSISTESVTTIHTFSTPRVSTTTAVPPSSLPSPATTEFVSPPTTEITTKKPTTTTEKQTTTRENPTTTTENPTTTALITENPTTEKPTRITETPTATTEKPTPTTENPKTTALITENPTTEKPITTEKPTIITETPTTEKPTPTTEKHTTTALITENPTTEKPTRITETPTATTEKPTTATEKPTTTELITENPTTEKPTRITETPTATTEKPTTATGKPTTTELITGKPTTEITTTEKPTSPTFETTTLSTSTLQSSTPAVCFCKYMDQFFSPDSLMYNITDGAGWCFTAYCTLACNVKKTAGPCNPITPTTPATTTTGSPNITTTGSGGPPKDCSYLTPSRKHGETWNLNNCANETCVNGKVVKEHVPCDPGTPPTCENGHPPVRVYDKDGCCFHYECKCVCYGWGDPHFVTFDGHYYSFQKNCTYVLIKEIIHRYNFTILIDNINCDDFVNSTCPNALIVQYKDYEIILKQERNPNTVNMVYINGKRITPTYANDDLTITNTADELLLRIPAIEAAVMFKGLLFSVDLPFSLFHHNTEGQCGTCDNDRKNDCRLPTGQIHPSCSEMAEEWYVKDKNKPNSTTTTPKPTTTLTTTTTTKPTTTTTQTKTTPKPTTTTTTTTSKPTLKPRPPVCRPDICEILISKVFGKCHDVISPHNFYEACKYDVCHTKNPSISCSSMEIYAMLCAQEYVCIDWRKTTKGQCGPKCEGNKVYNPCGPLVVPTCDARYNDRYVPKCQGDNRNRVPLCNQFMEGCFCPKGTTVFSTKNTICVSSCCTGPAGQPKKIGDIWQSDCQKCACVENELSVQCQPITCPIQKPATCNKTGEVLLKRTEDCCETWTCECDRNTCPLPTKCKLGFELEVHISTGSCCSTYTCVPKGVCVFNNTEYKPSMEFSTHPCELCYCTNEQDPDSKLNLVACAEKLCVSCPEGHVLEAQSGQCCGSCKKISCILELPGFPNPIFIESSHTWSPPNDNCTKYYCEKVKDDFILSKNETKCPEFDPQNCVPGTEKSDMNGCCITCVPRYNCQTYRNTTYLETKNCKSVVPVEITTCKGSCGGSSSM</sequence>
<feature type="compositionally biased region" description="Polar residues" evidence="8">
    <location>
        <begin position="1213"/>
        <end position="1232"/>
    </location>
</feature>
<reference evidence="11 12" key="1">
    <citation type="submission" date="2024-01" db="EMBL/GenBank/DDBJ databases">
        <authorList>
            <person name="Alioto T."/>
            <person name="Alioto T."/>
            <person name="Gomez Garrido J."/>
        </authorList>
    </citation>
    <scope>NUCLEOTIDE SEQUENCE [LARGE SCALE GENOMIC DNA]</scope>
</reference>
<comment type="subunit">
    <text evidence="7">Homomultimer; disulfide-linked. The N- and C-terminus mediate their assembly into higher order structures to form filaments. The CTCK domains of two polypeptides associate in the endoplasmic reticulum to generate intermolecularly disulfide-bonded dimers. These dimers progress to the Golgi apparatus, which is a more acidic environment than the endoplasmic reticulum. Under acidic conditions, the N-termini form non-covalent intermolecular interactions that juxtapose assemblies from different CTCK-linked dimers to produce long, disulfide-linked polymers that remain highly compact until secretion.</text>
</comment>
<dbReference type="SUPFAM" id="SSF57567">
    <property type="entry name" value="Serine protease inhibitors"/>
    <property type="match status" value="4"/>
</dbReference>
<evidence type="ECO:0000256" key="6">
    <source>
        <dbReference type="ARBA" id="ARBA00023180"/>
    </source>
</evidence>
<dbReference type="EMBL" id="CAWUFR010000051">
    <property type="protein sequence ID" value="CAK6961492.1"/>
    <property type="molecule type" value="Genomic_DNA"/>
</dbReference>
<feature type="region of interest" description="Disordered" evidence="8">
    <location>
        <begin position="1771"/>
        <end position="1824"/>
    </location>
</feature>
<evidence type="ECO:0000313" key="12">
    <source>
        <dbReference type="Proteomes" id="UP001314229"/>
    </source>
</evidence>